<accession>A0ABR4HD64</accession>
<dbReference type="Proteomes" id="UP001610335">
    <property type="component" value="Unassembled WGS sequence"/>
</dbReference>
<organism evidence="1 2">
    <name type="scientific">Aspergillus cavernicola</name>
    <dbReference type="NCBI Taxonomy" id="176166"/>
    <lineage>
        <taxon>Eukaryota</taxon>
        <taxon>Fungi</taxon>
        <taxon>Dikarya</taxon>
        <taxon>Ascomycota</taxon>
        <taxon>Pezizomycotina</taxon>
        <taxon>Eurotiomycetes</taxon>
        <taxon>Eurotiomycetidae</taxon>
        <taxon>Eurotiales</taxon>
        <taxon>Aspergillaceae</taxon>
        <taxon>Aspergillus</taxon>
        <taxon>Aspergillus subgen. Nidulantes</taxon>
    </lineage>
</organism>
<name>A0ABR4HD64_9EURO</name>
<gene>
    <name evidence="1" type="ORF">BDW59DRAFT_167539</name>
</gene>
<evidence type="ECO:0000313" key="2">
    <source>
        <dbReference type="Proteomes" id="UP001610335"/>
    </source>
</evidence>
<evidence type="ECO:0000313" key="1">
    <source>
        <dbReference type="EMBL" id="KAL2813356.1"/>
    </source>
</evidence>
<sequence>MSTCSSADTLCNECRPWFDTLKSQGMLQEYDIETIPGAYTRLFKTVYNGPRLEAHNFIRSATIQMQDAIMAVVGGRVRVAITFTRSLDKPGATEMMTESPQAIADEPIVVELMIESPQALTLDANMTQIIYANFPGPFEQQKSELPTGCHSAFRLKWLVEVSC</sequence>
<keyword evidence="2" id="KW-1185">Reference proteome</keyword>
<evidence type="ECO:0008006" key="3">
    <source>
        <dbReference type="Google" id="ProtNLM"/>
    </source>
</evidence>
<reference evidence="1 2" key="1">
    <citation type="submission" date="2024-07" db="EMBL/GenBank/DDBJ databases">
        <title>Section-level genome sequencing and comparative genomics of Aspergillus sections Usti and Cavernicolus.</title>
        <authorList>
            <consortium name="Lawrence Berkeley National Laboratory"/>
            <person name="Nybo J.L."/>
            <person name="Vesth T.C."/>
            <person name="Theobald S."/>
            <person name="Frisvad J.C."/>
            <person name="Larsen T.O."/>
            <person name="Kjaerboelling I."/>
            <person name="Rothschild-Mancinelli K."/>
            <person name="Lyhne E.K."/>
            <person name="Kogle M.E."/>
            <person name="Barry K."/>
            <person name="Clum A."/>
            <person name="Na H."/>
            <person name="Ledsgaard L."/>
            <person name="Lin J."/>
            <person name="Lipzen A."/>
            <person name="Kuo A."/>
            <person name="Riley R."/>
            <person name="Mondo S."/>
            <person name="LaButti K."/>
            <person name="Haridas S."/>
            <person name="Pangalinan J."/>
            <person name="Salamov A.A."/>
            <person name="Simmons B.A."/>
            <person name="Magnuson J.K."/>
            <person name="Chen J."/>
            <person name="Drula E."/>
            <person name="Henrissat B."/>
            <person name="Wiebenga A."/>
            <person name="Lubbers R.J."/>
            <person name="Gomes A.C."/>
            <person name="Makela M.R."/>
            <person name="Stajich J."/>
            <person name="Grigoriev I.V."/>
            <person name="Mortensen U.H."/>
            <person name="De vries R.P."/>
            <person name="Baker S.E."/>
            <person name="Andersen M.R."/>
        </authorList>
    </citation>
    <scope>NUCLEOTIDE SEQUENCE [LARGE SCALE GENOMIC DNA]</scope>
    <source>
        <strain evidence="1 2">CBS 600.67</strain>
    </source>
</reference>
<comment type="caution">
    <text evidence="1">The sequence shown here is derived from an EMBL/GenBank/DDBJ whole genome shotgun (WGS) entry which is preliminary data.</text>
</comment>
<dbReference type="EMBL" id="JBFXLS010000145">
    <property type="protein sequence ID" value="KAL2813356.1"/>
    <property type="molecule type" value="Genomic_DNA"/>
</dbReference>
<protein>
    <recommendedName>
        <fullName evidence="3">SnoaL-like domain-containing protein</fullName>
    </recommendedName>
</protein>
<proteinExistence type="predicted"/>